<protein>
    <submittedName>
        <fullName evidence="2">Uncharacterized protein</fullName>
    </submittedName>
</protein>
<dbReference type="Gene3D" id="3.40.50.1240">
    <property type="entry name" value="Phosphoglycerate mutase-like"/>
    <property type="match status" value="1"/>
</dbReference>
<gene>
    <name evidence="2" type="ORF">CCMP2556_LOCUS21004</name>
</gene>
<organism evidence="2 3">
    <name type="scientific">Durusdinium trenchii</name>
    <dbReference type="NCBI Taxonomy" id="1381693"/>
    <lineage>
        <taxon>Eukaryota</taxon>
        <taxon>Sar</taxon>
        <taxon>Alveolata</taxon>
        <taxon>Dinophyceae</taxon>
        <taxon>Suessiales</taxon>
        <taxon>Symbiodiniaceae</taxon>
        <taxon>Durusdinium</taxon>
    </lineage>
</organism>
<dbReference type="EMBL" id="CAXAMN010012514">
    <property type="protein sequence ID" value="CAK9038357.1"/>
    <property type="molecule type" value="Genomic_DNA"/>
</dbReference>
<proteinExistence type="predicted"/>
<dbReference type="Pfam" id="PF00328">
    <property type="entry name" value="His_Phos_2"/>
    <property type="match status" value="1"/>
</dbReference>
<name>A0ABP0LHZ9_9DINO</name>
<sequence length="374" mass="41569">MRVRHTQLLLRGGARTPLEPLAPESFWRSTLPNETLLRRLSIVSTEGARRRVSVESPWKQLTTRGMDESYALGRRIETWMSEQSLGDEEEEVPALVIASPDQRSTWTARAVLRGLCASHGQSDPMAVRLRTTRAALRVPVQDEDEDAKQDVAMDLTELLALRPDALEDASWPRLLDVAETASIFGLLPKGQLDQAWKAVLAPAHRAARALCDSKAAKRAGPLLRLTLEPAMLLQSGSLGSERLRLVVLPGFSLLCWACALQLPRLVRLWPAPSSSLLVETLDDQDGQIFLRIWHPRTHLELRPSWHQEDGPIPLERLQQEKLTRNPSTRAPRRTRADATRPKVTRGVKRGQELGLQEPLRGKTGASGASGVTVT</sequence>
<evidence type="ECO:0000256" key="1">
    <source>
        <dbReference type="SAM" id="MobiDB-lite"/>
    </source>
</evidence>
<keyword evidence="3" id="KW-1185">Reference proteome</keyword>
<evidence type="ECO:0000313" key="2">
    <source>
        <dbReference type="EMBL" id="CAK9038357.1"/>
    </source>
</evidence>
<comment type="caution">
    <text evidence="2">The sequence shown here is derived from an EMBL/GenBank/DDBJ whole genome shotgun (WGS) entry which is preliminary data.</text>
</comment>
<accession>A0ABP0LHZ9</accession>
<reference evidence="2 3" key="1">
    <citation type="submission" date="2024-02" db="EMBL/GenBank/DDBJ databases">
        <authorList>
            <person name="Chen Y."/>
            <person name="Shah S."/>
            <person name="Dougan E. K."/>
            <person name="Thang M."/>
            <person name="Chan C."/>
        </authorList>
    </citation>
    <scope>NUCLEOTIDE SEQUENCE [LARGE SCALE GENOMIC DNA]</scope>
</reference>
<evidence type="ECO:0000313" key="3">
    <source>
        <dbReference type="Proteomes" id="UP001642484"/>
    </source>
</evidence>
<dbReference type="InterPro" id="IPR000560">
    <property type="entry name" value="His_Pase_clade-2"/>
</dbReference>
<dbReference type="Proteomes" id="UP001642484">
    <property type="component" value="Unassembled WGS sequence"/>
</dbReference>
<dbReference type="InterPro" id="IPR029033">
    <property type="entry name" value="His_PPase_superfam"/>
</dbReference>
<feature type="region of interest" description="Disordered" evidence="1">
    <location>
        <begin position="310"/>
        <end position="374"/>
    </location>
</feature>
<dbReference type="SUPFAM" id="SSF53254">
    <property type="entry name" value="Phosphoglycerate mutase-like"/>
    <property type="match status" value="1"/>
</dbReference>